<dbReference type="InterPro" id="IPR012337">
    <property type="entry name" value="RNaseH-like_sf"/>
</dbReference>
<dbReference type="AlphaFoldDB" id="A0A2G5SNV2"/>
<sequence>MYFNSDVMFMHGSVKGRLSDKKTEFSEFAVVELVLDGLKYGSYEARFGQSIYEVIRTGTCRKRGKIVKEKGPLVVKELLLRLLRRVLTGGALIRGDVMTALAALSHTLPQGIYYPSLNQYDIVETRSLLQGYEIFGGFAENGRENNYPPLYVDTEGSTTPSGPKLALVSIFDCPSGIVLLWRVHTSSQEEVEAIIATINQKRIAIVVFGSEPRFEDRTLDIQGERPGGLPKEKMALEDAAAAIGLNISKKETLSDWTVDALRVAQQHYAAMDVVILHPLFMTFLKLKPVHYKH</sequence>
<reference evidence="2" key="1">
    <citation type="submission" date="2017-10" db="EMBL/GenBank/DDBJ databases">
        <title>Rapid genome shrinkage in a self-fertile nematode reveals novel sperm competition proteins.</title>
        <authorList>
            <person name="Yin D."/>
            <person name="Schwarz E.M."/>
            <person name="Thomas C.G."/>
            <person name="Felde R.L."/>
            <person name="Korf I.F."/>
            <person name="Cutter A.D."/>
            <person name="Schartner C.M."/>
            <person name="Ralston E.J."/>
            <person name="Meyer B.J."/>
            <person name="Haag E.S."/>
        </authorList>
    </citation>
    <scope>NUCLEOTIDE SEQUENCE [LARGE SCALE GENOMIC DNA]</scope>
    <source>
        <strain evidence="2">JU1422</strain>
    </source>
</reference>
<dbReference type="SUPFAM" id="SSF53098">
    <property type="entry name" value="Ribonuclease H-like"/>
    <property type="match status" value="1"/>
</dbReference>
<gene>
    <name evidence="1" type="primary">Cnig_chr_X.g23158</name>
    <name evidence="1" type="ORF">B9Z55_023158</name>
</gene>
<dbReference type="Gene3D" id="3.30.420.10">
    <property type="entry name" value="Ribonuclease H-like superfamily/Ribonuclease H"/>
    <property type="match status" value="1"/>
</dbReference>
<accession>A0A2G5SNV2</accession>
<evidence type="ECO:0008006" key="3">
    <source>
        <dbReference type="Google" id="ProtNLM"/>
    </source>
</evidence>
<dbReference type="GO" id="GO:0003676">
    <property type="term" value="F:nucleic acid binding"/>
    <property type="evidence" value="ECO:0007669"/>
    <property type="project" value="InterPro"/>
</dbReference>
<organism evidence="1 2">
    <name type="scientific">Caenorhabditis nigoni</name>
    <dbReference type="NCBI Taxonomy" id="1611254"/>
    <lineage>
        <taxon>Eukaryota</taxon>
        <taxon>Metazoa</taxon>
        <taxon>Ecdysozoa</taxon>
        <taxon>Nematoda</taxon>
        <taxon>Chromadorea</taxon>
        <taxon>Rhabditida</taxon>
        <taxon>Rhabditina</taxon>
        <taxon>Rhabditomorpha</taxon>
        <taxon>Rhabditoidea</taxon>
        <taxon>Rhabditidae</taxon>
        <taxon>Peloderinae</taxon>
        <taxon>Caenorhabditis</taxon>
    </lineage>
</organism>
<keyword evidence="2" id="KW-1185">Reference proteome</keyword>
<evidence type="ECO:0000313" key="2">
    <source>
        <dbReference type="Proteomes" id="UP000230233"/>
    </source>
</evidence>
<protein>
    <recommendedName>
        <fullName evidence="3">3'-5' exonuclease domain-containing protein</fullName>
    </recommendedName>
</protein>
<comment type="caution">
    <text evidence="1">The sequence shown here is derived from an EMBL/GenBank/DDBJ whole genome shotgun (WGS) entry which is preliminary data.</text>
</comment>
<dbReference type="STRING" id="1611254.A0A2G5SNV2"/>
<dbReference type="Proteomes" id="UP000230233">
    <property type="component" value="Chromosome X"/>
</dbReference>
<dbReference type="EMBL" id="PDUG01000006">
    <property type="protein sequence ID" value="PIC16609.1"/>
    <property type="molecule type" value="Genomic_DNA"/>
</dbReference>
<proteinExistence type="predicted"/>
<dbReference type="InterPro" id="IPR036397">
    <property type="entry name" value="RNaseH_sf"/>
</dbReference>
<evidence type="ECO:0000313" key="1">
    <source>
        <dbReference type="EMBL" id="PIC16609.1"/>
    </source>
</evidence>
<name>A0A2G5SNV2_9PELO</name>